<dbReference type="eggNOG" id="COG0577">
    <property type="taxonomic scope" value="Bacteria"/>
</dbReference>
<evidence type="ECO:0000313" key="9">
    <source>
        <dbReference type="EMBL" id="BAJ00639.1"/>
    </source>
</evidence>
<dbReference type="InterPro" id="IPR025857">
    <property type="entry name" value="MacB_PCD"/>
</dbReference>
<dbReference type="PANTHER" id="PTHR30572">
    <property type="entry name" value="MEMBRANE COMPONENT OF TRANSPORTER-RELATED"/>
    <property type="match status" value="1"/>
</dbReference>
<evidence type="ECO:0000259" key="7">
    <source>
        <dbReference type="Pfam" id="PF02687"/>
    </source>
</evidence>
<dbReference type="EMBL" id="AP011177">
    <property type="protein sequence ID" value="BAJ00639.1"/>
    <property type="molecule type" value="Genomic_DNA"/>
</dbReference>
<dbReference type="KEGG" id="svo:SVI_0668"/>
<name>D4ZG40_SHEVD</name>
<organism evidence="9 10">
    <name type="scientific">Shewanella violacea (strain JCM 10179 / CIP 106290 / LMG 19151 / DSS12)</name>
    <dbReference type="NCBI Taxonomy" id="637905"/>
    <lineage>
        <taxon>Bacteria</taxon>
        <taxon>Pseudomonadati</taxon>
        <taxon>Pseudomonadota</taxon>
        <taxon>Gammaproteobacteria</taxon>
        <taxon>Alteromonadales</taxon>
        <taxon>Shewanellaceae</taxon>
        <taxon>Shewanella</taxon>
    </lineage>
</organism>
<keyword evidence="5 6" id="KW-0472">Membrane</keyword>
<keyword evidence="3 6" id="KW-0812">Transmembrane</keyword>
<dbReference type="AlphaFoldDB" id="D4ZG40"/>
<feature type="transmembrane region" description="Helical" evidence="6">
    <location>
        <begin position="309"/>
        <end position="334"/>
    </location>
</feature>
<feature type="transmembrane region" description="Helical" evidence="6">
    <location>
        <begin position="398"/>
        <end position="421"/>
    </location>
</feature>
<dbReference type="InterPro" id="IPR050250">
    <property type="entry name" value="Macrolide_Exporter_MacB"/>
</dbReference>
<dbReference type="InterPro" id="IPR003838">
    <property type="entry name" value="ABC3_permease_C"/>
</dbReference>
<evidence type="ECO:0000256" key="6">
    <source>
        <dbReference type="SAM" id="Phobius"/>
    </source>
</evidence>
<feature type="domain" description="ABC3 transporter permease C-terminal" evidence="7">
    <location>
        <begin position="313"/>
        <end position="428"/>
    </location>
</feature>
<dbReference type="GO" id="GO:0005886">
    <property type="term" value="C:plasma membrane"/>
    <property type="evidence" value="ECO:0007669"/>
    <property type="project" value="UniProtKB-SubCell"/>
</dbReference>
<evidence type="ECO:0000256" key="2">
    <source>
        <dbReference type="ARBA" id="ARBA00022475"/>
    </source>
</evidence>
<accession>D4ZG40</accession>
<comment type="subcellular location">
    <subcellularLocation>
        <location evidence="1">Cell membrane</location>
        <topology evidence="1">Multi-pass membrane protein</topology>
    </subcellularLocation>
</comment>
<feature type="transmembrane region" description="Helical" evidence="6">
    <location>
        <begin position="354"/>
        <end position="378"/>
    </location>
</feature>
<dbReference type="STRING" id="637905.SVI_0668"/>
<dbReference type="GO" id="GO:0022857">
    <property type="term" value="F:transmembrane transporter activity"/>
    <property type="evidence" value="ECO:0007669"/>
    <property type="project" value="TreeGrafter"/>
</dbReference>
<feature type="domain" description="MacB-like periplasmic core" evidence="8">
    <location>
        <begin position="22"/>
        <end position="270"/>
    </location>
</feature>
<keyword evidence="2" id="KW-1003">Cell membrane</keyword>
<dbReference type="Pfam" id="PF02687">
    <property type="entry name" value="FtsX"/>
    <property type="match status" value="1"/>
</dbReference>
<reference evidence="10" key="1">
    <citation type="journal article" date="2010" name="Mol. Biosyst.">
        <title>Complete genome sequence and comparative analysis of Shewanella violacea, a psychrophilic and piezophilic bacterium from deep sea floor sediments.</title>
        <authorList>
            <person name="Aono E."/>
            <person name="Baba T."/>
            <person name="Ara T."/>
            <person name="Nishi T."/>
            <person name="Nakamichi T."/>
            <person name="Inamoto E."/>
            <person name="Toyonaga H."/>
            <person name="Hasegawa M."/>
            <person name="Takai Y."/>
            <person name="Okumura Y."/>
            <person name="Baba M."/>
            <person name="Tomita M."/>
            <person name="Kato C."/>
            <person name="Oshima T."/>
            <person name="Nakasone K."/>
            <person name="Mori H."/>
        </authorList>
    </citation>
    <scope>NUCLEOTIDE SEQUENCE [LARGE SCALE GENOMIC DNA]</scope>
    <source>
        <strain evidence="10">JCM 10179 / CIP 106290 / LMG 19151 / DSS12</strain>
    </source>
</reference>
<dbReference type="Proteomes" id="UP000002350">
    <property type="component" value="Chromosome"/>
</dbReference>
<keyword evidence="4 6" id="KW-1133">Transmembrane helix</keyword>
<dbReference type="Pfam" id="PF12704">
    <property type="entry name" value="MacB_PCD"/>
    <property type="match status" value="1"/>
</dbReference>
<evidence type="ECO:0000256" key="1">
    <source>
        <dbReference type="ARBA" id="ARBA00004651"/>
    </source>
</evidence>
<keyword evidence="10" id="KW-1185">Reference proteome</keyword>
<evidence type="ECO:0000256" key="5">
    <source>
        <dbReference type="ARBA" id="ARBA00023136"/>
    </source>
</evidence>
<feature type="transmembrane region" description="Helical" evidence="6">
    <location>
        <begin position="20"/>
        <end position="43"/>
    </location>
</feature>
<dbReference type="PANTHER" id="PTHR30572:SF18">
    <property type="entry name" value="ABC-TYPE MACROLIDE FAMILY EXPORT SYSTEM PERMEASE COMPONENT 2"/>
    <property type="match status" value="1"/>
</dbReference>
<gene>
    <name evidence="9" type="ordered locus">SVI_0668</name>
</gene>
<proteinExistence type="predicted"/>
<evidence type="ECO:0000256" key="3">
    <source>
        <dbReference type="ARBA" id="ARBA00022692"/>
    </source>
</evidence>
<evidence type="ECO:0000259" key="8">
    <source>
        <dbReference type="Pfam" id="PF12704"/>
    </source>
</evidence>
<evidence type="ECO:0000256" key="4">
    <source>
        <dbReference type="ARBA" id="ARBA00022989"/>
    </source>
</evidence>
<protein>
    <submittedName>
        <fullName evidence="9">ABC transporter, permease protein, putative</fullName>
    </submittedName>
</protein>
<sequence>MTMFFYYLDLAWRSIKKTPLLSLLMVFAISVGISTTITTLNVYQLMSVNPAGERSDKLLAVQLWSQGKDAWKEFNAQVTYQDAFNLRKSELPVRQTPMFVTGLAVQTEDADFSPLLETVRVTDSDFFGMFSVPFLYGGAWDKSVDTQAAYQVVINEDLNKQLFAGENSVGKTLFLDSKPYQVVGVIKTWSPSPQYYDLTTGAFKDSAQLFIPFSLTPMEEFQSWGNNQSWKRESMDTYNGRLNSEMHWIQFWVEVTDDKQRDEYAQWLTAYVEQQQLLGRFESPEAGAQLSNVAQWLDLNEVVPEDNKILVGLSGLFLLVCLVNMLGLLLAKFLKRAPEVGVRRAIGASRNQIFAQHMVEVGLIGFCGGVLGLIWAWGSLSMLSARFNLEESLTHLDPSMWIIAPAIAICAALVAGIYPAWRICSTNPSVHLKSQ</sequence>
<evidence type="ECO:0000313" key="10">
    <source>
        <dbReference type="Proteomes" id="UP000002350"/>
    </source>
</evidence>
<dbReference type="HOGENOM" id="CLU_625346_0_0_6"/>